<dbReference type="PANTHER" id="PTHR39203:SF1">
    <property type="entry name" value="CYTOPLASMIC PROTEIN"/>
    <property type="match status" value="1"/>
</dbReference>
<accession>A0A5D4HAA9</accession>
<dbReference type="InterPro" id="IPR015947">
    <property type="entry name" value="PUA-like_sf"/>
</dbReference>
<protein>
    <submittedName>
        <fullName evidence="2">ASCH domain-containing protein</fullName>
    </submittedName>
</protein>
<name>A0A5D4HAA9_9HYPH</name>
<dbReference type="SUPFAM" id="SSF88697">
    <property type="entry name" value="PUA domain-like"/>
    <property type="match status" value="1"/>
</dbReference>
<evidence type="ECO:0000313" key="3">
    <source>
        <dbReference type="Proteomes" id="UP000323258"/>
    </source>
</evidence>
<dbReference type="RefSeq" id="WP_148912779.1">
    <property type="nucleotide sequence ID" value="NZ_VSZS01000042.1"/>
</dbReference>
<organism evidence="2 3">
    <name type="scientific">Neoaquamicrobium microcysteis</name>
    <dbReference type="NCBI Taxonomy" id="2682781"/>
    <lineage>
        <taxon>Bacteria</taxon>
        <taxon>Pseudomonadati</taxon>
        <taxon>Pseudomonadota</taxon>
        <taxon>Alphaproteobacteria</taxon>
        <taxon>Hyphomicrobiales</taxon>
        <taxon>Phyllobacteriaceae</taxon>
        <taxon>Neoaquamicrobium</taxon>
    </lineage>
</organism>
<comment type="caution">
    <text evidence="2">The sequence shown here is derived from an EMBL/GenBank/DDBJ whole genome shotgun (WGS) entry which is preliminary data.</text>
</comment>
<dbReference type="InterPro" id="IPR007374">
    <property type="entry name" value="ASCH_domain"/>
</dbReference>
<dbReference type="Gene3D" id="3.10.400.10">
    <property type="entry name" value="Sulfate adenylyltransferase"/>
    <property type="match status" value="1"/>
</dbReference>
<dbReference type="AlphaFoldDB" id="A0A5D4HAA9"/>
<gene>
    <name evidence="2" type="ORF">FY036_00555</name>
</gene>
<dbReference type="EMBL" id="VSZS01000042">
    <property type="protein sequence ID" value="TYR36779.1"/>
    <property type="molecule type" value="Genomic_DNA"/>
</dbReference>
<feature type="domain" description="ASCH" evidence="1">
    <location>
        <begin position="24"/>
        <end position="145"/>
    </location>
</feature>
<dbReference type="Proteomes" id="UP000323258">
    <property type="component" value="Unassembled WGS sequence"/>
</dbReference>
<sequence>MANKLEVLLSDAFPGEEHRFFAPMVIGTNPADADNGAAAVLAGKKTATSAAFWDFPDGRIPFVGALSVLLDGRGAPCAILETERVAVIPFSAADEALAFDYGEWDLTLPTWRSNTRILYEVSAARHGQAFCDDTPIICEWFRVVYELKRFTET</sequence>
<reference evidence="2 3" key="2">
    <citation type="submission" date="2019-09" db="EMBL/GenBank/DDBJ databases">
        <title>Mesorhizobium sp. MaA-C15 isolated from Microcystis aeruginosa.</title>
        <authorList>
            <person name="Jeong S.E."/>
            <person name="Jin H.M."/>
            <person name="Jeon C.O."/>
        </authorList>
    </citation>
    <scope>NUCLEOTIDE SEQUENCE [LARGE SCALE GENOMIC DNA]</scope>
    <source>
        <strain evidence="2 3">MaA-C15</strain>
    </source>
</reference>
<dbReference type="OrthoDB" id="9807542at2"/>
<dbReference type="InterPro" id="IPR009326">
    <property type="entry name" value="DUF984"/>
</dbReference>
<proteinExistence type="predicted"/>
<evidence type="ECO:0000259" key="1">
    <source>
        <dbReference type="SMART" id="SM01022"/>
    </source>
</evidence>
<dbReference type="Pfam" id="PF04266">
    <property type="entry name" value="ASCH"/>
    <property type="match status" value="1"/>
</dbReference>
<dbReference type="PANTHER" id="PTHR39203">
    <property type="entry name" value="CYTOPLASMIC PROTEIN-RELATED"/>
    <property type="match status" value="1"/>
</dbReference>
<evidence type="ECO:0000313" key="2">
    <source>
        <dbReference type="EMBL" id="TYR36779.1"/>
    </source>
</evidence>
<keyword evidence="3" id="KW-1185">Reference proteome</keyword>
<reference evidence="2 3" key="1">
    <citation type="submission" date="2019-08" db="EMBL/GenBank/DDBJ databases">
        <authorList>
            <person name="Seo Y.L."/>
        </authorList>
    </citation>
    <scope>NUCLEOTIDE SEQUENCE [LARGE SCALE GENOMIC DNA]</scope>
    <source>
        <strain evidence="2 3">MaA-C15</strain>
    </source>
</reference>
<dbReference type="SMART" id="SM01022">
    <property type="entry name" value="ASCH"/>
    <property type="match status" value="1"/>
</dbReference>